<dbReference type="InterPro" id="IPR027417">
    <property type="entry name" value="P-loop_NTPase"/>
</dbReference>
<dbReference type="SUPFAM" id="SSF52540">
    <property type="entry name" value="P-loop containing nucleoside triphosphate hydrolases"/>
    <property type="match status" value="1"/>
</dbReference>
<evidence type="ECO:0000313" key="2">
    <source>
        <dbReference type="Proteomes" id="UP000658320"/>
    </source>
</evidence>
<name>A0A918FIG2_9ACTN</name>
<comment type="caution">
    <text evidence="1">The sequence shown here is derived from an EMBL/GenBank/DDBJ whole genome shotgun (WGS) entry which is preliminary data.</text>
</comment>
<protein>
    <submittedName>
        <fullName evidence="1">Uncharacterized protein</fullName>
    </submittedName>
</protein>
<sequence>MTDAHRPVFEYKIGLLAPSRVGKSTLIASLLKEGQQLLNRETSVQLTADRPTLNRINATHNMVTGALKARVFEPGLVPSTPDPSYFRLLLEPRGQDLPIRFDILDYPGAWLEKGGNSDQNEQKWNECETFLSDSSVLIVPVDSVLLMDAGDTHAHLLTAHLAVSQIEQVVQRWAKNRRERPGEPAMVIFCPVKCETYLSDSGSLQDHSAQLRQQLCDQFSEVLETIREAAPHASVRYLPIDTFGCVELVSARWTPHADSPGGVMLMPKYRVRPPGTITRKGLDDLVSLLCRQLVEAARLQSQRTAAVRRVTAEFSRRHAEAQEGFFRDLWLKVNGERRRRIEAADGDEARYRDAEQTTRSLFDVLATLAERANGARLQHLS</sequence>
<dbReference type="RefSeq" id="WP_189941441.1">
    <property type="nucleotide sequence ID" value="NZ_BMSX01000018.1"/>
</dbReference>
<proteinExistence type="predicted"/>
<dbReference type="EMBL" id="BMSX01000018">
    <property type="protein sequence ID" value="GGR40004.1"/>
    <property type="molecule type" value="Genomic_DNA"/>
</dbReference>
<gene>
    <name evidence="1" type="ORF">GCM10010251_65860</name>
</gene>
<reference evidence="1" key="2">
    <citation type="submission" date="2020-09" db="EMBL/GenBank/DDBJ databases">
        <authorList>
            <person name="Sun Q."/>
            <person name="Ohkuma M."/>
        </authorList>
    </citation>
    <scope>NUCLEOTIDE SEQUENCE</scope>
    <source>
        <strain evidence="1">JCM 4346</strain>
    </source>
</reference>
<organism evidence="1 2">
    <name type="scientific">Streptomyces aurantiogriseus</name>
    <dbReference type="NCBI Taxonomy" id="66870"/>
    <lineage>
        <taxon>Bacteria</taxon>
        <taxon>Bacillati</taxon>
        <taxon>Actinomycetota</taxon>
        <taxon>Actinomycetes</taxon>
        <taxon>Kitasatosporales</taxon>
        <taxon>Streptomycetaceae</taxon>
        <taxon>Streptomyces</taxon>
    </lineage>
</organism>
<evidence type="ECO:0000313" key="1">
    <source>
        <dbReference type="EMBL" id="GGR40004.1"/>
    </source>
</evidence>
<keyword evidence="2" id="KW-1185">Reference proteome</keyword>
<reference evidence="1" key="1">
    <citation type="journal article" date="2014" name="Int. J. Syst. Evol. Microbiol.">
        <title>Complete genome sequence of Corynebacterium casei LMG S-19264T (=DSM 44701T), isolated from a smear-ripened cheese.</title>
        <authorList>
            <consortium name="US DOE Joint Genome Institute (JGI-PGF)"/>
            <person name="Walter F."/>
            <person name="Albersmeier A."/>
            <person name="Kalinowski J."/>
            <person name="Ruckert C."/>
        </authorList>
    </citation>
    <scope>NUCLEOTIDE SEQUENCE</scope>
    <source>
        <strain evidence="1">JCM 4346</strain>
    </source>
</reference>
<accession>A0A918FIG2</accession>
<dbReference type="Proteomes" id="UP000658320">
    <property type="component" value="Unassembled WGS sequence"/>
</dbReference>
<dbReference type="AlphaFoldDB" id="A0A918FIG2"/>